<feature type="non-terminal residue" evidence="2">
    <location>
        <position position="1"/>
    </location>
</feature>
<keyword evidence="3" id="KW-1185">Reference proteome</keyword>
<protein>
    <submittedName>
        <fullName evidence="2">Uncharacterized protein</fullName>
    </submittedName>
</protein>
<name>A0ABD1D0R3_CULPP</name>
<feature type="region of interest" description="Disordered" evidence="1">
    <location>
        <begin position="44"/>
        <end position="66"/>
    </location>
</feature>
<dbReference type="EMBL" id="JBEHCU010008217">
    <property type="protein sequence ID" value="KAL1386738.1"/>
    <property type="molecule type" value="Genomic_DNA"/>
</dbReference>
<accession>A0ABD1D0R3</accession>
<gene>
    <name evidence="2" type="ORF">pipiens_012841</name>
</gene>
<evidence type="ECO:0000313" key="2">
    <source>
        <dbReference type="EMBL" id="KAL1386738.1"/>
    </source>
</evidence>
<dbReference type="Proteomes" id="UP001562425">
    <property type="component" value="Unassembled WGS sequence"/>
</dbReference>
<evidence type="ECO:0000256" key="1">
    <source>
        <dbReference type="SAM" id="MobiDB-lite"/>
    </source>
</evidence>
<comment type="caution">
    <text evidence="2">The sequence shown here is derived from an EMBL/GenBank/DDBJ whole genome shotgun (WGS) entry which is preliminary data.</text>
</comment>
<dbReference type="AlphaFoldDB" id="A0ABD1D0R3"/>
<evidence type="ECO:0000313" key="3">
    <source>
        <dbReference type="Proteomes" id="UP001562425"/>
    </source>
</evidence>
<sequence>YKRIVSCIKNDQFLRALKTTTDPDPDNPRSASDRAHLCHQFAPAMSAGATKNRPRTVNPEDDVDDD</sequence>
<proteinExistence type="predicted"/>
<reference evidence="2 3" key="1">
    <citation type="submission" date="2024-05" db="EMBL/GenBank/DDBJ databases">
        <title>Culex pipiens pipiens assembly and annotation.</title>
        <authorList>
            <person name="Alout H."/>
            <person name="Durand T."/>
        </authorList>
    </citation>
    <scope>NUCLEOTIDE SEQUENCE [LARGE SCALE GENOMIC DNA]</scope>
    <source>
        <strain evidence="2">HA-2024</strain>
        <tissue evidence="2">Whole body</tissue>
    </source>
</reference>
<organism evidence="2 3">
    <name type="scientific">Culex pipiens pipiens</name>
    <name type="common">Northern house mosquito</name>
    <dbReference type="NCBI Taxonomy" id="38569"/>
    <lineage>
        <taxon>Eukaryota</taxon>
        <taxon>Metazoa</taxon>
        <taxon>Ecdysozoa</taxon>
        <taxon>Arthropoda</taxon>
        <taxon>Hexapoda</taxon>
        <taxon>Insecta</taxon>
        <taxon>Pterygota</taxon>
        <taxon>Neoptera</taxon>
        <taxon>Endopterygota</taxon>
        <taxon>Diptera</taxon>
        <taxon>Nematocera</taxon>
        <taxon>Culicoidea</taxon>
        <taxon>Culicidae</taxon>
        <taxon>Culicinae</taxon>
        <taxon>Culicini</taxon>
        <taxon>Culex</taxon>
        <taxon>Culex</taxon>
    </lineage>
</organism>